<dbReference type="Pfam" id="PF00266">
    <property type="entry name" value="Aminotran_5"/>
    <property type="match status" value="1"/>
</dbReference>
<dbReference type="EMBL" id="AQFT01000115">
    <property type="protein sequence ID" value="EMZ22902.1"/>
    <property type="molecule type" value="Genomic_DNA"/>
</dbReference>
<sequence>MKEIYFDNASTTFPKPRCVADTIYRFLTEEGSNINRGGYGKAYRTAETVYETRQLLCDMFGGTDCKNVVFTKNATESLNILLKGFCALATMSLYPPWNIMPLCVPLYSSQKMAFLFHGFPAPRTDSCNLIKWKNC</sequence>
<organism evidence="2 3">
    <name type="scientific">Eubacterium plexicaudatum ASF492</name>
    <dbReference type="NCBI Taxonomy" id="1235802"/>
    <lineage>
        <taxon>Bacteria</taxon>
        <taxon>Bacillati</taxon>
        <taxon>Bacillota</taxon>
        <taxon>Clostridia</taxon>
        <taxon>Eubacteriales</taxon>
        <taxon>Eubacteriaceae</taxon>
        <taxon>Eubacterium</taxon>
    </lineage>
</organism>
<dbReference type="SUPFAM" id="SSF53383">
    <property type="entry name" value="PLP-dependent transferases"/>
    <property type="match status" value="1"/>
</dbReference>
<dbReference type="AlphaFoldDB" id="N2A0R4"/>
<evidence type="ECO:0000313" key="3">
    <source>
        <dbReference type="Proteomes" id="UP000012589"/>
    </source>
</evidence>
<dbReference type="HOGENOM" id="CLU_1882642_0_0_9"/>
<dbReference type="InterPro" id="IPR015424">
    <property type="entry name" value="PyrdxlP-dep_Trfase"/>
</dbReference>
<evidence type="ECO:0000259" key="1">
    <source>
        <dbReference type="Pfam" id="PF00266"/>
    </source>
</evidence>
<dbReference type="Proteomes" id="UP000012589">
    <property type="component" value="Unassembled WGS sequence"/>
</dbReference>
<reference evidence="2 3" key="1">
    <citation type="journal article" date="2014" name="Genome Announc.">
        <title>Draft genome sequences of the altered schaedler flora, a defined bacterial community from gnotobiotic mice.</title>
        <authorList>
            <person name="Wannemuehler M.J."/>
            <person name="Overstreet A.M."/>
            <person name="Ward D.V."/>
            <person name="Phillips G.J."/>
        </authorList>
    </citation>
    <scope>NUCLEOTIDE SEQUENCE [LARGE SCALE GENOMIC DNA]</scope>
    <source>
        <strain evidence="2 3">ASF492</strain>
    </source>
</reference>
<dbReference type="GO" id="GO:0003824">
    <property type="term" value="F:catalytic activity"/>
    <property type="evidence" value="ECO:0007669"/>
    <property type="project" value="UniProtKB-ARBA"/>
</dbReference>
<dbReference type="Gene3D" id="3.40.640.10">
    <property type="entry name" value="Type I PLP-dependent aspartate aminotransferase-like (Major domain)"/>
    <property type="match status" value="1"/>
</dbReference>
<gene>
    <name evidence="2" type="ORF">C823_03771</name>
</gene>
<feature type="domain" description="Aminotransferase class V" evidence="1">
    <location>
        <begin position="4"/>
        <end position="85"/>
    </location>
</feature>
<dbReference type="Gene3D" id="3.90.1150.10">
    <property type="entry name" value="Aspartate Aminotransferase, domain 1"/>
    <property type="match status" value="1"/>
</dbReference>
<name>N2A0R4_9FIRM</name>
<proteinExistence type="predicted"/>
<dbReference type="InterPro" id="IPR015421">
    <property type="entry name" value="PyrdxlP-dep_Trfase_major"/>
</dbReference>
<dbReference type="PATRIC" id="fig|1235802.3.peg.3977"/>
<evidence type="ECO:0000313" key="2">
    <source>
        <dbReference type="EMBL" id="EMZ22902.1"/>
    </source>
</evidence>
<dbReference type="InterPro" id="IPR000192">
    <property type="entry name" value="Aminotrans_V_dom"/>
</dbReference>
<protein>
    <recommendedName>
        <fullName evidence="1">Aminotransferase class V domain-containing protein</fullName>
    </recommendedName>
</protein>
<dbReference type="STRING" id="1235802.C823_03771"/>
<keyword evidence="3" id="KW-1185">Reference proteome</keyword>
<dbReference type="eggNOG" id="COG0520">
    <property type="taxonomic scope" value="Bacteria"/>
</dbReference>
<accession>N2A0R4</accession>
<comment type="caution">
    <text evidence="2">The sequence shown here is derived from an EMBL/GenBank/DDBJ whole genome shotgun (WGS) entry which is preliminary data.</text>
</comment>
<dbReference type="InterPro" id="IPR015422">
    <property type="entry name" value="PyrdxlP-dep_Trfase_small"/>
</dbReference>